<gene>
    <name evidence="2" type="ORF">CPB84DRAFT_1850106</name>
</gene>
<keyword evidence="1" id="KW-0812">Transmembrane</keyword>
<evidence type="ECO:0000313" key="3">
    <source>
        <dbReference type="Proteomes" id="UP000724874"/>
    </source>
</evidence>
<protein>
    <recommendedName>
        <fullName evidence="4">Transmembrane protein</fullName>
    </recommendedName>
</protein>
<feature type="transmembrane region" description="Helical" evidence="1">
    <location>
        <begin position="78"/>
        <end position="95"/>
    </location>
</feature>
<keyword evidence="1" id="KW-1133">Transmembrane helix</keyword>
<feature type="transmembrane region" description="Helical" evidence="1">
    <location>
        <begin position="100"/>
        <end position="118"/>
    </location>
</feature>
<feature type="transmembrane region" description="Helical" evidence="1">
    <location>
        <begin position="204"/>
        <end position="226"/>
    </location>
</feature>
<comment type="caution">
    <text evidence="2">The sequence shown here is derived from an EMBL/GenBank/DDBJ whole genome shotgun (WGS) entry which is preliminary data.</text>
</comment>
<evidence type="ECO:0008006" key="4">
    <source>
        <dbReference type="Google" id="ProtNLM"/>
    </source>
</evidence>
<accession>A0A9P5TK94</accession>
<proteinExistence type="predicted"/>
<organism evidence="2 3">
    <name type="scientific">Gymnopilus junonius</name>
    <name type="common">Spectacular rustgill mushroom</name>
    <name type="synonym">Gymnopilus spectabilis subsp. junonius</name>
    <dbReference type="NCBI Taxonomy" id="109634"/>
    <lineage>
        <taxon>Eukaryota</taxon>
        <taxon>Fungi</taxon>
        <taxon>Dikarya</taxon>
        <taxon>Basidiomycota</taxon>
        <taxon>Agaricomycotina</taxon>
        <taxon>Agaricomycetes</taxon>
        <taxon>Agaricomycetidae</taxon>
        <taxon>Agaricales</taxon>
        <taxon>Agaricineae</taxon>
        <taxon>Hymenogastraceae</taxon>
        <taxon>Gymnopilus</taxon>
    </lineage>
</organism>
<dbReference type="OrthoDB" id="3060264at2759"/>
<keyword evidence="3" id="KW-1185">Reference proteome</keyword>
<sequence>MAESTSLLANESTPDIIRSDDSQTPASKHFKHALKVHTIVVLFLTISSLPLLITNYIILEHAPFSWAPWTARRSSIELITVMIFSLFFTFISTASKFPTLLNLVIGLVLTGLVIAMLIIGTLPIGLIILMIFLFIFAFIYAFDFPILLNMIVDVVLTTFTIVNVVRFIGSFPESSWCRSWIQYPSRKPISSHPKCGHWKTVSTVLMGIIAAFSILLATVFVIRLLLRSIALYRTKFWKRGLYMTLPTGEITFQIRLKMLKKEGAKSSTESEALHGPVHL</sequence>
<feature type="transmembrane region" description="Helical" evidence="1">
    <location>
        <begin position="124"/>
        <end position="142"/>
    </location>
</feature>
<feature type="transmembrane region" description="Helical" evidence="1">
    <location>
        <begin position="147"/>
        <end position="169"/>
    </location>
</feature>
<evidence type="ECO:0000256" key="1">
    <source>
        <dbReference type="SAM" id="Phobius"/>
    </source>
</evidence>
<evidence type="ECO:0000313" key="2">
    <source>
        <dbReference type="EMBL" id="KAF8886428.1"/>
    </source>
</evidence>
<dbReference type="AlphaFoldDB" id="A0A9P5TK94"/>
<keyword evidence="1" id="KW-0472">Membrane</keyword>
<name>A0A9P5TK94_GYMJU</name>
<reference evidence="2" key="1">
    <citation type="submission" date="2020-11" db="EMBL/GenBank/DDBJ databases">
        <authorList>
            <consortium name="DOE Joint Genome Institute"/>
            <person name="Ahrendt S."/>
            <person name="Riley R."/>
            <person name="Andreopoulos W."/>
            <person name="LaButti K."/>
            <person name="Pangilinan J."/>
            <person name="Ruiz-duenas F.J."/>
            <person name="Barrasa J.M."/>
            <person name="Sanchez-Garcia M."/>
            <person name="Camarero S."/>
            <person name="Miyauchi S."/>
            <person name="Serrano A."/>
            <person name="Linde D."/>
            <person name="Babiker R."/>
            <person name="Drula E."/>
            <person name="Ayuso-Fernandez I."/>
            <person name="Pacheco R."/>
            <person name="Padilla G."/>
            <person name="Ferreira P."/>
            <person name="Barriuso J."/>
            <person name="Kellner H."/>
            <person name="Castanera R."/>
            <person name="Alfaro M."/>
            <person name="Ramirez L."/>
            <person name="Pisabarro A.G."/>
            <person name="Kuo A."/>
            <person name="Tritt A."/>
            <person name="Lipzen A."/>
            <person name="He G."/>
            <person name="Yan M."/>
            <person name="Ng V."/>
            <person name="Cullen D."/>
            <person name="Martin F."/>
            <person name="Rosso M.-N."/>
            <person name="Henrissat B."/>
            <person name="Hibbett D."/>
            <person name="Martinez A.T."/>
            <person name="Grigoriev I.V."/>
        </authorList>
    </citation>
    <scope>NUCLEOTIDE SEQUENCE</scope>
    <source>
        <strain evidence="2">AH 44721</strain>
    </source>
</reference>
<dbReference type="EMBL" id="JADNYJ010000096">
    <property type="protein sequence ID" value="KAF8886428.1"/>
    <property type="molecule type" value="Genomic_DNA"/>
</dbReference>
<dbReference type="InterPro" id="IPR036259">
    <property type="entry name" value="MFS_trans_sf"/>
</dbReference>
<feature type="transmembrane region" description="Helical" evidence="1">
    <location>
        <begin position="36"/>
        <end position="58"/>
    </location>
</feature>
<dbReference type="SUPFAM" id="SSF103473">
    <property type="entry name" value="MFS general substrate transporter"/>
    <property type="match status" value="1"/>
</dbReference>
<dbReference type="Proteomes" id="UP000724874">
    <property type="component" value="Unassembled WGS sequence"/>
</dbReference>